<dbReference type="Proteomes" id="UP000000310">
    <property type="component" value="Chromosome"/>
</dbReference>
<name>F0SCB5_PSESL</name>
<organism evidence="1 2">
    <name type="scientific">Pseudopedobacter saltans (strain ATCC 51119 / DSM 12145 / JCM 21818 / CCUG 39354 / LMG 10337 / NBRC 100064 / NCIMB 13643)</name>
    <name type="common">Pedobacter saltans</name>
    <dbReference type="NCBI Taxonomy" id="762903"/>
    <lineage>
        <taxon>Bacteria</taxon>
        <taxon>Pseudomonadati</taxon>
        <taxon>Bacteroidota</taxon>
        <taxon>Sphingobacteriia</taxon>
        <taxon>Sphingobacteriales</taxon>
        <taxon>Sphingobacteriaceae</taxon>
        <taxon>Pseudopedobacter</taxon>
    </lineage>
</organism>
<keyword evidence="2" id="KW-1185">Reference proteome</keyword>
<evidence type="ECO:0000313" key="1">
    <source>
        <dbReference type="EMBL" id="ADY51712.1"/>
    </source>
</evidence>
<reference evidence="2" key="2">
    <citation type="submission" date="2011-02" db="EMBL/GenBank/DDBJ databases">
        <title>The complete genome of Pedobacter saltans DSM 12145.</title>
        <authorList>
            <consortium name="US DOE Joint Genome Institute (JGI-PGF)"/>
            <person name="Lucas S."/>
            <person name="Copeland A."/>
            <person name="Lapidus A."/>
            <person name="Bruce D."/>
            <person name="Goodwin L."/>
            <person name="Pitluck S."/>
            <person name="Kyrpides N."/>
            <person name="Mavromatis K."/>
            <person name="Pagani I."/>
            <person name="Ivanova N."/>
            <person name="Ovchinnikova G."/>
            <person name="Lu M."/>
            <person name="Detter J.C."/>
            <person name="Han C."/>
            <person name="Land M."/>
            <person name="Hauser L."/>
            <person name="Markowitz V."/>
            <person name="Cheng J.-F."/>
            <person name="Hugenholtz P."/>
            <person name="Woyke T."/>
            <person name="Wu D."/>
            <person name="Tindall B."/>
            <person name="Pomrenke H.G."/>
            <person name="Brambilla E."/>
            <person name="Klenk H.-P."/>
            <person name="Eisen J.A."/>
        </authorList>
    </citation>
    <scope>NUCLEOTIDE SEQUENCE [LARGE SCALE GENOMIC DNA]</scope>
    <source>
        <strain evidence="2">ATCC 51119 / DSM 12145 / JCM 21818 / LMG 10337 / NBRC 100064 / NCIMB 13643</strain>
    </source>
</reference>
<accession>F0SCB5</accession>
<proteinExistence type="predicted"/>
<dbReference type="KEGG" id="psn:Pedsa_1143"/>
<gene>
    <name evidence="1" type="ordered locus">Pedsa_1143</name>
</gene>
<dbReference type="RefSeq" id="WP_013632211.1">
    <property type="nucleotide sequence ID" value="NC_015177.1"/>
</dbReference>
<protein>
    <submittedName>
        <fullName evidence="1">Uncharacterized protein</fullName>
    </submittedName>
</protein>
<reference evidence="1 2" key="1">
    <citation type="journal article" date="2011" name="Stand. Genomic Sci.">
        <title>Complete genome sequence of the gliding, heparinolytic Pedobacter saltans type strain (113).</title>
        <authorList>
            <person name="Liolios K."/>
            <person name="Sikorski J."/>
            <person name="Lu M."/>
            <person name="Nolan M."/>
            <person name="Lapidus A."/>
            <person name="Lucas S."/>
            <person name="Hammon N."/>
            <person name="Deshpande S."/>
            <person name="Cheng J.F."/>
            <person name="Tapia R."/>
            <person name="Han C."/>
            <person name="Goodwin L."/>
            <person name="Pitluck S."/>
            <person name="Huntemann M."/>
            <person name="Ivanova N."/>
            <person name="Pagani I."/>
            <person name="Mavromatis K."/>
            <person name="Ovchinikova G."/>
            <person name="Pati A."/>
            <person name="Chen A."/>
            <person name="Palaniappan K."/>
            <person name="Land M."/>
            <person name="Hauser L."/>
            <person name="Brambilla E.M."/>
            <person name="Kotsyurbenko O."/>
            <person name="Rohde M."/>
            <person name="Tindall B.J."/>
            <person name="Abt B."/>
            <person name="Goker M."/>
            <person name="Detter J.C."/>
            <person name="Woyke T."/>
            <person name="Bristow J."/>
            <person name="Eisen J.A."/>
            <person name="Markowitz V."/>
            <person name="Hugenholtz P."/>
            <person name="Klenk H.P."/>
            <person name="Kyrpides N.C."/>
        </authorList>
    </citation>
    <scope>NUCLEOTIDE SEQUENCE [LARGE SCALE GENOMIC DNA]</scope>
    <source>
        <strain evidence="2">ATCC 51119 / DSM 12145 / JCM 21818 / LMG 10337 / NBRC 100064 / NCIMB 13643</strain>
    </source>
</reference>
<dbReference type="AlphaFoldDB" id="F0SCB5"/>
<dbReference type="EMBL" id="CP002545">
    <property type="protein sequence ID" value="ADY51712.1"/>
    <property type="molecule type" value="Genomic_DNA"/>
</dbReference>
<sequence length="45" mass="5079">MKITLEDSALALNLTIIELSETTLKYSGKHPFYDNLTVVFTFTAQ</sequence>
<dbReference type="HOGENOM" id="CLU_3204209_0_0_10"/>
<evidence type="ECO:0000313" key="2">
    <source>
        <dbReference type="Proteomes" id="UP000000310"/>
    </source>
</evidence>